<dbReference type="Pfam" id="PF01337">
    <property type="entry name" value="Barstar"/>
    <property type="match status" value="1"/>
</dbReference>
<dbReference type="InterPro" id="IPR035905">
    <property type="entry name" value="Barstar-like_sf"/>
</dbReference>
<proteinExistence type="inferred from homology"/>
<evidence type="ECO:0000313" key="4">
    <source>
        <dbReference type="Proteomes" id="UP000199820"/>
    </source>
</evidence>
<gene>
    <name evidence="3" type="ORF">SAMN04487771_104319</name>
</gene>
<dbReference type="OrthoDB" id="7575400at2"/>
<keyword evidence="4" id="KW-1185">Reference proteome</keyword>
<dbReference type="AlphaFoldDB" id="A0A1I0H6T4"/>
<comment type="similarity">
    <text evidence="1">Belongs to the barstar family.</text>
</comment>
<evidence type="ECO:0000259" key="2">
    <source>
        <dbReference type="Pfam" id="PF01337"/>
    </source>
</evidence>
<dbReference type="RefSeq" id="WP_074650094.1">
    <property type="nucleotide sequence ID" value="NZ_FOIL01000043.1"/>
</dbReference>
<dbReference type="Gene3D" id="3.30.370.10">
    <property type="entry name" value="Barstar-like"/>
    <property type="match status" value="1"/>
</dbReference>
<dbReference type="Proteomes" id="UP000199820">
    <property type="component" value="Unassembled WGS sequence"/>
</dbReference>
<dbReference type="eggNOG" id="ENOG5031WWZ">
    <property type="taxonomic scope" value="Bacteria"/>
</dbReference>
<organism evidence="3 4">
    <name type="scientific">[Clostridium] aminophilum</name>
    <dbReference type="NCBI Taxonomy" id="1526"/>
    <lineage>
        <taxon>Bacteria</taxon>
        <taxon>Bacillati</taxon>
        <taxon>Bacillota</taxon>
        <taxon>Clostridia</taxon>
        <taxon>Lachnospirales</taxon>
        <taxon>Lachnospiraceae</taxon>
    </lineage>
</organism>
<dbReference type="InterPro" id="IPR000468">
    <property type="entry name" value="Barstar"/>
</dbReference>
<sequence length="111" mass="12411">MKLIEIDLNKMQSEKEIHEILAKEFDFPKDYAMTMDALRNLLKGNVGNGCIRVTHCTDASSSMAEAGERLEKILEECAETIQEEGDAIYAVFADKSQEDPRNWGMAGQLGL</sequence>
<evidence type="ECO:0000313" key="3">
    <source>
        <dbReference type="EMBL" id="SET78481.1"/>
    </source>
</evidence>
<dbReference type="STRING" id="1526.SAMN02910262_02340"/>
<protein>
    <submittedName>
        <fullName evidence="3">Barstar, RNAse (Barnase) inhibitor</fullName>
    </submittedName>
</protein>
<dbReference type="SUPFAM" id="SSF52038">
    <property type="entry name" value="Barstar-related"/>
    <property type="match status" value="1"/>
</dbReference>
<name>A0A1I0H6T4_9FIRM</name>
<feature type="domain" description="Barstar (barnase inhibitor)" evidence="2">
    <location>
        <begin position="1"/>
        <end position="92"/>
    </location>
</feature>
<dbReference type="EMBL" id="FOIL01000043">
    <property type="protein sequence ID" value="SET78481.1"/>
    <property type="molecule type" value="Genomic_DNA"/>
</dbReference>
<accession>A0A1I0H6T4</accession>
<reference evidence="3 4" key="1">
    <citation type="submission" date="2016-10" db="EMBL/GenBank/DDBJ databases">
        <authorList>
            <person name="de Groot N.N."/>
        </authorList>
    </citation>
    <scope>NUCLEOTIDE SEQUENCE [LARGE SCALE GENOMIC DNA]</scope>
    <source>
        <strain evidence="3 4">KH1P1</strain>
    </source>
</reference>
<evidence type="ECO:0000256" key="1">
    <source>
        <dbReference type="ARBA" id="ARBA00006845"/>
    </source>
</evidence>